<evidence type="ECO:0000256" key="6">
    <source>
        <dbReference type="ARBA" id="ARBA00022679"/>
    </source>
</evidence>
<dbReference type="GO" id="GO:0005737">
    <property type="term" value="C:cytoplasm"/>
    <property type="evidence" value="ECO:0007669"/>
    <property type="project" value="UniProtKB-UniRule"/>
</dbReference>
<comment type="caution">
    <text evidence="12">The sequence shown here is derived from an EMBL/GenBank/DDBJ whole genome shotgun (WGS) entry which is preliminary data.</text>
</comment>
<dbReference type="InterPro" id="IPR022419">
    <property type="entry name" value="Porphobilin_deaminase_cofac_BS"/>
</dbReference>
<dbReference type="STRING" id="1009370.ALO_10619"/>
<comment type="catalytic activity">
    <reaction evidence="8 9">
        <text>4 porphobilinogen + H2O = hydroxymethylbilane + 4 NH4(+)</text>
        <dbReference type="Rhea" id="RHEA:13185"/>
        <dbReference type="ChEBI" id="CHEBI:15377"/>
        <dbReference type="ChEBI" id="CHEBI:28938"/>
        <dbReference type="ChEBI" id="CHEBI:57845"/>
        <dbReference type="ChEBI" id="CHEBI:58126"/>
        <dbReference type="EC" id="2.5.1.61"/>
    </reaction>
</comment>
<dbReference type="PROSITE" id="PS00533">
    <property type="entry name" value="PORPHOBILINOGEN_DEAM"/>
    <property type="match status" value="1"/>
</dbReference>
<dbReference type="RefSeq" id="WP_004095313.1">
    <property type="nucleotide sequence ID" value="NZ_AFGF01000084.1"/>
</dbReference>
<proteinExistence type="inferred from homology"/>
<dbReference type="NCBIfam" id="TIGR00212">
    <property type="entry name" value="hemC"/>
    <property type="match status" value="1"/>
</dbReference>
<dbReference type="EC" id="2.5.1.61" evidence="9"/>
<dbReference type="eggNOG" id="COG0181">
    <property type="taxonomic scope" value="Bacteria"/>
</dbReference>
<dbReference type="SUPFAM" id="SSF54782">
    <property type="entry name" value="Porphobilinogen deaminase (hydroxymethylbilane synthase), C-terminal domain"/>
    <property type="match status" value="1"/>
</dbReference>
<comment type="pathway">
    <text evidence="3">Porphyrin-containing compound metabolism; chlorophyll biosynthesis.</text>
</comment>
<feature type="domain" description="Porphobilinogen deaminase C-terminal" evidence="11">
    <location>
        <begin position="226"/>
        <end position="298"/>
    </location>
</feature>
<dbReference type="InterPro" id="IPR022417">
    <property type="entry name" value="Porphobilin_deaminase_N"/>
</dbReference>
<dbReference type="GO" id="GO:0006782">
    <property type="term" value="P:protoporphyrinogen IX biosynthetic process"/>
    <property type="evidence" value="ECO:0007669"/>
    <property type="project" value="UniProtKB-UniRule"/>
</dbReference>
<dbReference type="InterPro" id="IPR022418">
    <property type="entry name" value="Porphobilinogen_deaminase_C"/>
</dbReference>
<dbReference type="OrthoDB" id="9810298at2"/>
<keyword evidence="6 9" id="KW-0808">Transferase</keyword>
<evidence type="ECO:0000256" key="3">
    <source>
        <dbReference type="ARBA" id="ARBA00005173"/>
    </source>
</evidence>
<dbReference type="SUPFAM" id="SSF53850">
    <property type="entry name" value="Periplasmic binding protein-like II"/>
    <property type="match status" value="1"/>
</dbReference>
<dbReference type="PIRSF" id="PIRSF001438">
    <property type="entry name" value="4pyrrol_synth_OHMeBilane_synth"/>
    <property type="match status" value="1"/>
</dbReference>
<evidence type="ECO:0000259" key="10">
    <source>
        <dbReference type="Pfam" id="PF01379"/>
    </source>
</evidence>
<comment type="similarity">
    <text evidence="4 9">Belongs to the HMBS family.</text>
</comment>
<keyword evidence="13" id="KW-1185">Reference proteome</keyword>
<evidence type="ECO:0000256" key="8">
    <source>
        <dbReference type="ARBA" id="ARBA00048169"/>
    </source>
</evidence>
<comment type="miscellaneous">
    <text evidence="9">The porphobilinogen subunits are added to the dipyrromethane group.</text>
</comment>
<dbReference type="Proteomes" id="UP000003240">
    <property type="component" value="Unassembled WGS sequence"/>
</dbReference>
<dbReference type="Gene3D" id="3.30.160.40">
    <property type="entry name" value="Porphobilinogen deaminase, C-terminal domain"/>
    <property type="match status" value="1"/>
</dbReference>
<comment type="cofactor">
    <cofactor evidence="9">
        <name>dipyrromethane</name>
        <dbReference type="ChEBI" id="CHEBI:60342"/>
    </cofactor>
    <text evidence="9">Binds 1 dipyrromethane group covalently.</text>
</comment>
<dbReference type="FunFam" id="3.40.190.10:FF:000004">
    <property type="entry name" value="Porphobilinogen deaminase"/>
    <property type="match status" value="1"/>
</dbReference>
<feature type="domain" description="Porphobilinogen deaminase N-terminal" evidence="10">
    <location>
        <begin position="6"/>
        <end position="212"/>
    </location>
</feature>
<evidence type="ECO:0000313" key="13">
    <source>
        <dbReference type="Proteomes" id="UP000003240"/>
    </source>
</evidence>
<dbReference type="FunFam" id="3.30.160.40:FF:000002">
    <property type="entry name" value="Porphobilinogen deaminase"/>
    <property type="match status" value="1"/>
</dbReference>
<dbReference type="CDD" id="cd13646">
    <property type="entry name" value="PBP2_EcHMBS_like"/>
    <property type="match status" value="1"/>
</dbReference>
<dbReference type="EMBL" id="AFGF01000084">
    <property type="protein sequence ID" value="EGO63909.1"/>
    <property type="molecule type" value="Genomic_DNA"/>
</dbReference>
<dbReference type="PANTHER" id="PTHR11557">
    <property type="entry name" value="PORPHOBILINOGEN DEAMINASE"/>
    <property type="match status" value="1"/>
</dbReference>
<dbReference type="Pfam" id="PF01379">
    <property type="entry name" value="Porphobil_deam"/>
    <property type="match status" value="1"/>
</dbReference>
<evidence type="ECO:0000313" key="12">
    <source>
        <dbReference type="EMBL" id="EGO63909.1"/>
    </source>
</evidence>
<comment type="subunit">
    <text evidence="5 9">Monomer.</text>
</comment>
<comment type="function">
    <text evidence="1 9">Tetrapolymerization of the monopyrrole PBG into the hydroxymethylbilane pre-uroporphyrinogen in several discrete steps.</text>
</comment>
<dbReference type="Pfam" id="PF03900">
    <property type="entry name" value="Porphobil_deamC"/>
    <property type="match status" value="1"/>
</dbReference>
<comment type="pathway">
    <text evidence="2">Porphyrin-containing compound metabolism; protoporphyrin-IX biosynthesis; coproporphyrinogen-III from 5-aminolevulinate: step 2/4.</text>
</comment>
<dbReference type="GO" id="GO:0004418">
    <property type="term" value="F:hydroxymethylbilane synthase activity"/>
    <property type="evidence" value="ECO:0007669"/>
    <property type="project" value="UniProtKB-UniRule"/>
</dbReference>
<evidence type="ECO:0000256" key="9">
    <source>
        <dbReference type="HAMAP-Rule" id="MF_00260"/>
    </source>
</evidence>
<accession>F7NJ62</accession>
<dbReference type="InterPro" id="IPR036803">
    <property type="entry name" value="Porphobilinogen_deaminase_C_sf"/>
</dbReference>
<keyword evidence="7 9" id="KW-0627">Porphyrin biosynthesis</keyword>
<gene>
    <name evidence="9 12" type="primary">hemC</name>
    <name evidence="12" type="ORF">ALO_10619</name>
</gene>
<dbReference type="AlphaFoldDB" id="F7NJ62"/>
<dbReference type="Gene3D" id="3.40.190.10">
    <property type="entry name" value="Periplasmic binding protein-like II"/>
    <property type="match status" value="2"/>
</dbReference>
<evidence type="ECO:0000256" key="5">
    <source>
        <dbReference type="ARBA" id="ARBA00011245"/>
    </source>
</evidence>
<name>F7NJ62_9FIRM</name>
<evidence type="ECO:0000256" key="4">
    <source>
        <dbReference type="ARBA" id="ARBA00005638"/>
    </source>
</evidence>
<evidence type="ECO:0000256" key="1">
    <source>
        <dbReference type="ARBA" id="ARBA00002869"/>
    </source>
</evidence>
<dbReference type="HAMAP" id="MF_00260">
    <property type="entry name" value="Porphobil_deam"/>
    <property type="match status" value="1"/>
</dbReference>
<dbReference type="InterPro" id="IPR000860">
    <property type="entry name" value="HemC"/>
</dbReference>
<evidence type="ECO:0000256" key="7">
    <source>
        <dbReference type="ARBA" id="ARBA00023244"/>
    </source>
</evidence>
<protein>
    <recommendedName>
        <fullName evidence="9">Porphobilinogen deaminase</fullName>
        <shortName evidence="9">PBG</shortName>
        <ecNumber evidence="9">2.5.1.61</ecNumber>
    </recommendedName>
    <alternativeName>
        <fullName evidence="9">Hydroxymethylbilane synthase</fullName>
        <shortName evidence="9">HMBS</shortName>
    </alternativeName>
    <alternativeName>
        <fullName evidence="9">Pre-uroporphyrinogen synthase</fullName>
    </alternativeName>
</protein>
<dbReference type="PANTHER" id="PTHR11557:SF0">
    <property type="entry name" value="PORPHOBILINOGEN DEAMINASE"/>
    <property type="match status" value="1"/>
</dbReference>
<evidence type="ECO:0000259" key="11">
    <source>
        <dbReference type="Pfam" id="PF03900"/>
    </source>
</evidence>
<reference evidence="12 13" key="1">
    <citation type="journal article" date="2011" name="EMBO J.">
        <title>Structural diversity of bacterial flagellar motors.</title>
        <authorList>
            <person name="Chen S."/>
            <person name="Beeby M."/>
            <person name="Murphy G.E."/>
            <person name="Leadbetter J.R."/>
            <person name="Hendrixson D.R."/>
            <person name="Briegel A."/>
            <person name="Li Z."/>
            <person name="Shi J."/>
            <person name="Tocheva E.I."/>
            <person name="Muller A."/>
            <person name="Dobro M.J."/>
            <person name="Jensen G.J."/>
        </authorList>
    </citation>
    <scope>NUCLEOTIDE SEQUENCE [LARGE SCALE GENOMIC DNA]</scope>
    <source>
        <strain evidence="12 13">DSM 6540</strain>
    </source>
</reference>
<dbReference type="FunFam" id="3.40.190.10:FF:000005">
    <property type="entry name" value="Porphobilinogen deaminase"/>
    <property type="match status" value="1"/>
</dbReference>
<evidence type="ECO:0000256" key="2">
    <source>
        <dbReference type="ARBA" id="ARBA00004735"/>
    </source>
</evidence>
<dbReference type="PRINTS" id="PR00151">
    <property type="entry name" value="PORPHBDMNASE"/>
</dbReference>
<organism evidence="12 13">
    <name type="scientific">Acetonema longum DSM 6540</name>
    <dbReference type="NCBI Taxonomy" id="1009370"/>
    <lineage>
        <taxon>Bacteria</taxon>
        <taxon>Bacillati</taxon>
        <taxon>Bacillota</taxon>
        <taxon>Negativicutes</taxon>
        <taxon>Acetonemataceae</taxon>
        <taxon>Acetonema</taxon>
    </lineage>
</organism>
<sequence>MEKQRLIIGTRASKLALWQAHYIAGRLEERYPDSQIEIRHITTTGDKILDVPLAKIGGKGLFTKEIESAMLSGEIDLAVHSLKDMPTELPAGLTLAAVTERLDPGDAFVSNRYQSLDELPQGAKVGTSSLRRRAQLLACRPDLVISDLRGNVDTRLRKLEDEKLDAIVLAVAGLKRLDLGDRIRQVLPRSICLPAVGQGALAIETRADDRHTVDMISCLEDAPTRLAVTAERSFLRMVEGGCQVPVGVYADWQEDILRLTAVILSLDGQRIVRDWLWGMQPDQAVAEEMGRELADKMLAAGGRTILSELDCREGGEH</sequence>
<feature type="modified residue" description="S-(dipyrrolylmethanemethyl)cysteine" evidence="9">
    <location>
        <position position="242"/>
    </location>
</feature>